<evidence type="ECO:0000256" key="1">
    <source>
        <dbReference type="ARBA" id="ARBA00001971"/>
    </source>
</evidence>
<dbReference type="CDD" id="cd11069">
    <property type="entry name" value="CYP_FUM15-like"/>
    <property type="match status" value="1"/>
</dbReference>
<gene>
    <name evidence="14" type="ORF">MYCIT1_LOCUS14306</name>
</gene>
<comment type="pathway">
    <text evidence="3">Secondary metabolite biosynthesis; terpenoid biosynthesis.</text>
</comment>
<keyword evidence="15" id="KW-1185">Reference proteome</keyword>
<dbReference type="EMBL" id="CAVNYO010000158">
    <property type="protein sequence ID" value="CAK5270143.1"/>
    <property type="molecule type" value="Genomic_DNA"/>
</dbReference>
<dbReference type="Proteomes" id="UP001295794">
    <property type="component" value="Unassembled WGS sequence"/>
</dbReference>
<comment type="cofactor">
    <cofactor evidence="1 13">
        <name>heme</name>
        <dbReference type="ChEBI" id="CHEBI:30413"/>
    </cofactor>
</comment>
<reference evidence="14" key="1">
    <citation type="submission" date="2023-11" db="EMBL/GenBank/DDBJ databases">
        <authorList>
            <person name="De Vega J J."/>
            <person name="De Vega J J."/>
        </authorList>
    </citation>
    <scope>NUCLEOTIDE SEQUENCE</scope>
</reference>
<evidence type="ECO:0000313" key="14">
    <source>
        <dbReference type="EMBL" id="CAK5270143.1"/>
    </source>
</evidence>
<dbReference type="GO" id="GO:0020037">
    <property type="term" value="F:heme binding"/>
    <property type="evidence" value="ECO:0007669"/>
    <property type="project" value="InterPro"/>
</dbReference>
<evidence type="ECO:0000256" key="4">
    <source>
        <dbReference type="ARBA" id="ARBA00010617"/>
    </source>
</evidence>
<evidence type="ECO:0000256" key="10">
    <source>
        <dbReference type="ARBA" id="ARBA00023004"/>
    </source>
</evidence>
<dbReference type="Gene3D" id="1.10.630.10">
    <property type="entry name" value="Cytochrome P450"/>
    <property type="match status" value="1"/>
</dbReference>
<dbReference type="GO" id="GO:0005506">
    <property type="term" value="F:iron ion binding"/>
    <property type="evidence" value="ECO:0007669"/>
    <property type="project" value="InterPro"/>
</dbReference>
<dbReference type="GO" id="GO:0016020">
    <property type="term" value="C:membrane"/>
    <property type="evidence" value="ECO:0007669"/>
    <property type="project" value="UniProtKB-SubCell"/>
</dbReference>
<comment type="subcellular location">
    <subcellularLocation>
        <location evidence="2">Membrane</location>
    </subcellularLocation>
</comment>
<evidence type="ECO:0000256" key="9">
    <source>
        <dbReference type="ARBA" id="ARBA00023002"/>
    </source>
</evidence>
<keyword evidence="9" id="KW-0560">Oxidoreductase</keyword>
<evidence type="ECO:0000313" key="15">
    <source>
        <dbReference type="Proteomes" id="UP001295794"/>
    </source>
</evidence>
<dbReference type="Pfam" id="PF00067">
    <property type="entry name" value="p450"/>
    <property type="match status" value="1"/>
</dbReference>
<evidence type="ECO:0000256" key="11">
    <source>
        <dbReference type="ARBA" id="ARBA00023033"/>
    </source>
</evidence>
<evidence type="ECO:0000256" key="3">
    <source>
        <dbReference type="ARBA" id="ARBA00004721"/>
    </source>
</evidence>
<feature type="non-terminal residue" evidence="14">
    <location>
        <position position="595"/>
    </location>
</feature>
<dbReference type="GO" id="GO:0016705">
    <property type="term" value="F:oxidoreductase activity, acting on paired donors, with incorporation or reduction of molecular oxygen"/>
    <property type="evidence" value="ECO:0007669"/>
    <property type="project" value="InterPro"/>
</dbReference>
<name>A0AAD2JZ98_9AGAR</name>
<keyword evidence="8" id="KW-1133">Transmembrane helix</keyword>
<evidence type="ECO:0000256" key="5">
    <source>
        <dbReference type="ARBA" id="ARBA00022617"/>
    </source>
</evidence>
<dbReference type="PRINTS" id="PR00465">
    <property type="entry name" value="EP450IV"/>
</dbReference>
<keyword evidence="7 13" id="KW-0479">Metal-binding</keyword>
<evidence type="ECO:0000256" key="12">
    <source>
        <dbReference type="ARBA" id="ARBA00023136"/>
    </source>
</evidence>
<dbReference type="InterPro" id="IPR050121">
    <property type="entry name" value="Cytochrome_P450_monoxygenase"/>
</dbReference>
<dbReference type="PANTHER" id="PTHR24305:SF166">
    <property type="entry name" value="CYTOCHROME P450 12A4, MITOCHONDRIAL-RELATED"/>
    <property type="match status" value="1"/>
</dbReference>
<dbReference type="PRINTS" id="PR00385">
    <property type="entry name" value="P450"/>
</dbReference>
<evidence type="ECO:0008006" key="16">
    <source>
        <dbReference type="Google" id="ProtNLM"/>
    </source>
</evidence>
<evidence type="ECO:0000256" key="6">
    <source>
        <dbReference type="ARBA" id="ARBA00022692"/>
    </source>
</evidence>
<comment type="caution">
    <text evidence="14">The sequence shown here is derived from an EMBL/GenBank/DDBJ whole genome shotgun (WGS) entry which is preliminary data.</text>
</comment>
<proteinExistence type="inferred from homology"/>
<evidence type="ECO:0000256" key="2">
    <source>
        <dbReference type="ARBA" id="ARBA00004370"/>
    </source>
</evidence>
<keyword evidence="5 13" id="KW-0349">Heme</keyword>
<dbReference type="InterPro" id="IPR002403">
    <property type="entry name" value="Cyt_P450_E_grp-IV"/>
</dbReference>
<dbReference type="InterPro" id="IPR036396">
    <property type="entry name" value="Cyt_P450_sf"/>
</dbReference>
<evidence type="ECO:0000256" key="7">
    <source>
        <dbReference type="ARBA" id="ARBA00022723"/>
    </source>
</evidence>
<feature type="binding site" description="axial binding residue" evidence="13">
    <location>
        <position position="529"/>
    </location>
    <ligand>
        <name>heme</name>
        <dbReference type="ChEBI" id="CHEBI:30413"/>
    </ligand>
    <ligandPart>
        <name>Fe</name>
        <dbReference type="ChEBI" id="CHEBI:18248"/>
    </ligandPart>
</feature>
<evidence type="ECO:0000256" key="13">
    <source>
        <dbReference type="PIRSR" id="PIRSR602403-1"/>
    </source>
</evidence>
<keyword evidence="11" id="KW-0503">Monooxygenase</keyword>
<sequence>PHSLLTVQPIDYSFALPTVRPLYLGYRQRHDVLDHLIDSTLHSPMDAVLALAPRRLVVRTLCTLAVSTAVYAGYTLAAALYRHFTSHLRLLPGPASTHWFWGNSRERIADQDRGLLDEWAKLYGRVYRTRRMMGGYNLVITDTKAIHHFLTQTGVYQKSKMMRSMLGRIVGPGILVVEGEQHRNQRKIMNPAFGLPQVRELTEIFIQKSVQLRDVWLAAATSSPENAASVEALSALSKTTLDIIGLAGFNHDINALAADAHTQPDELADAFEKLFEAETGFDLLGLFISRVPLMSRLPTKQYRTTKAAQARMIASGRRLLAESKREVQQNGSFASGTGRARDLLALLVKANMDKDIPESQRLSDEDVLAQVPTFLVAGHETTSTAVTWALFALTQHKSVQDRLREEVRGVATDFPTFDELNSLPYLDCIVKETLRLYPPVTQTSRVAVVDDVLPLEEPFTDIHGIAHSSLLVKQGQIVLIPIAMLNRDKSIWGEDALEFKPGRWDSSISNSIPGIYSHMLTFIGGPRNCIGYRFALAEMKALLFTLVRSLEFELGVPAEQLSQKGTAIVMRPIVLSEPEKGNQLPLIVRPVSWTP</sequence>
<dbReference type="PANTHER" id="PTHR24305">
    <property type="entry name" value="CYTOCHROME P450"/>
    <property type="match status" value="1"/>
</dbReference>
<dbReference type="AlphaFoldDB" id="A0AAD2JZ98"/>
<comment type="similarity">
    <text evidence="4">Belongs to the cytochrome P450 family.</text>
</comment>
<dbReference type="InterPro" id="IPR001128">
    <property type="entry name" value="Cyt_P450"/>
</dbReference>
<organism evidence="14 15">
    <name type="scientific">Mycena citricolor</name>
    <dbReference type="NCBI Taxonomy" id="2018698"/>
    <lineage>
        <taxon>Eukaryota</taxon>
        <taxon>Fungi</taxon>
        <taxon>Dikarya</taxon>
        <taxon>Basidiomycota</taxon>
        <taxon>Agaricomycotina</taxon>
        <taxon>Agaricomycetes</taxon>
        <taxon>Agaricomycetidae</taxon>
        <taxon>Agaricales</taxon>
        <taxon>Marasmiineae</taxon>
        <taxon>Mycenaceae</taxon>
        <taxon>Mycena</taxon>
    </lineage>
</organism>
<dbReference type="SUPFAM" id="SSF48264">
    <property type="entry name" value="Cytochrome P450"/>
    <property type="match status" value="1"/>
</dbReference>
<dbReference type="GO" id="GO:0004497">
    <property type="term" value="F:monooxygenase activity"/>
    <property type="evidence" value="ECO:0007669"/>
    <property type="project" value="UniProtKB-KW"/>
</dbReference>
<keyword evidence="6" id="KW-0812">Transmembrane</keyword>
<keyword evidence="12" id="KW-0472">Membrane</keyword>
<keyword evidence="10 13" id="KW-0408">Iron</keyword>
<accession>A0AAD2JZ98</accession>
<evidence type="ECO:0000256" key="8">
    <source>
        <dbReference type="ARBA" id="ARBA00022989"/>
    </source>
</evidence>
<protein>
    <recommendedName>
        <fullName evidence="16">Cytochrome P450</fullName>
    </recommendedName>
</protein>